<reference evidence="1 2" key="1">
    <citation type="submission" date="2015-01" db="EMBL/GenBank/DDBJ databases">
        <title>Comparative genomics of the lactic acid bacteria isolated from the honey bee gut.</title>
        <authorList>
            <person name="Ellegaard K.M."/>
            <person name="Tamarit D."/>
            <person name="Javelind E."/>
            <person name="Olofsson T."/>
            <person name="Andersson S.G."/>
            <person name="Vasquez A."/>
        </authorList>
    </citation>
    <scope>NUCLEOTIDE SEQUENCE [LARGE SCALE GENOMIC DNA]</scope>
    <source>
        <strain evidence="1 2">Bin4</strain>
    </source>
</reference>
<gene>
    <name evidence="1" type="ORF">JG30_10740</name>
</gene>
<dbReference type="Proteomes" id="UP000033558">
    <property type="component" value="Unassembled WGS sequence"/>
</dbReference>
<dbReference type="NCBIfam" id="TIGR00099">
    <property type="entry name" value="Cof-subfamily"/>
    <property type="match status" value="1"/>
</dbReference>
<sequence>MIKLIASDMDGTLLNQNSVVSDTNIAAIERANQQGIQFIVATGRKLSEAQPLLQALKQPPAFITLNGALVYSKHLQPVLRIPLTNANFATCIQVLQKYDLYFEVLTPEHIYSTSHYQRIHQVAAFIQQLNPSLLYKKALEVATSRTELMQVTYISNPQELLNNPQVSIMKVIAYLGDNKTKFLAARHELQQATGLNVTSSSANNMEINNQQAQKGPALAQFAQQQKIPLTQVMAIGDNLNDMSMIKTAGLGVAMGNAVPQIKQLAQYQTADNNQNGVAQAIDYALSLNASSE</sequence>
<evidence type="ECO:0000313" key="1">
    <source>
        <dbReference type="EMBL" id="KJY62015.1"/>
    </source>
</evidence>
<dbReference type="GO" id="GO:0016791">
    <property type="term" value="F:phosphatase activity"/>
    <property type="evidence" value="ECO:0007669"/>
    <property type="project" value="UniProtKB-ARBA"/>
</dbReference>
<dbReference type="STRING" id="1218492.JG30_10740"/>
<dbReference type="Gene3D" id="3.40.50.1000">
    <property type="entry name" value="HAD superfamily/HAD-like"/>
    <property type="match status" value="1"/>
</dbReference>
<dbReference type="SFLD" id="SFLDG01140">
    <property type="entry name" value="C2.B:_Phosphomannomutase_and_P"/>
    <property type="match status" value="1"/>
</dbReference>
<dbReference type="PATRIC" id="fig|1218492.5.peg.1217"/>
<evidence type="ECO:0000313" key="2">
    <source>
        <dbReference type="Proteomes" id="UP000033558"/>
    </source>
</evidence>
<proteinExistence type="predicted"/>
<keyword evidence="2" id="KW-1185">Reference proteome</keyword>
<dbReference type="EMBL" id="JXJQ01000008">
    <property type="protein sequence ID" value="KJY62015.1"/>
    <property type="molecule type" value="Genomic_DNA"/>
</dbReference>
<dbReference type="NCBIfam" id="TIGR01484">
    <property type="entry name" value="HAD-SF-IIB"/>
    <property type="match status" value="1"/>
</dbReference>
<keyword evidence="1" id="KW-0378">Hydrolase</keyword>
<comment type="caution">
    <text evidence="1">The sequence shown here is derived from an EMBL/GenBank/DDBJ whole genome shotgun (WGS) entry which is preliminary data.</text>
</comment>
<dbReference type="SUPFAM" id="SSF56784">
    <property type="entry name" value="HAD-like"/>
    <property type="match status" value="1"/>
</dbReference>
<dbReference type="InterPro" id="IPR023214">
    <property type="entry name" value="HAD_sf"/>
</dbReference>
<dbReference type="PROSITE" id="PS01229">
    <property type="entry name" value="COF_2"/>
    <property type="match status" value="1"/>
</dbReference>
<dbReference type="OrthoDB" id="9806027at2"/>
<dbReference type="InterPro" id="IPR036412">
    <property type="entry name" value="HAD-like_sf"/>
</dbReference>
<dbReference type="SFLD" id="SFLDG01144">
    <property type="entry name" value="C2.B.4:_PGP_Like"/>
    <property type="match status" value="1"/>
</dbReference>
<protein>
    <submittedName>
        <fullName evidence="1">HAD superfamily hydrolase</fullName>
    </submittedName>
</protein>
<dbReference type="PROSITE" id="PS01228">
    <property type="entry name" value="COF_1"/>
    <property type="match status" value="1"/>
</dbReference>
<dbReference type="InterPro" id="IPR000150">
    <property type="entry name" value="Cof"/>
</dbReference>
<dbReference type="GO" id="GO:0005829">
    <property type="term" value="C:cytosol"/>
    <property type="evidence" value="ECO:0007669"/>
    <property type="project" value="TreeGrafter"/>
</dbReference>
<accession>A0A0F4LTS6</accession>
<dbReference type="HOGENOM" id="CLU_044146_1_3_9"/>
<dbReference type="GO" id="GO:0000287">
    <property type="term" value="F:magnesium ion binding"/>
    <property type="evidence" value="ECO:0007669"/>
    <property type="project" value="TreeGrafter"/>
</dbReference>
<dbReference type="PANTHER" id="PTHR10000:SF55">
    <property type="entry name" value="5-AMINO-6-(5-PHOSPHO-D-RIBITYLAMINO)URACIL PHOSPHATASE YCSE"/>
    <property type="match status" value="1"/>
</dbReference>
<dbReference type="Pfam" id="PF08282">
    <property type="entry name" value="Hydrolase_3"/>
    <property type="match status" value="1"/>
</dbReference>
<dbReference type="AlphaFoldDB" id="A0A0F4LTS6"/>
<dbReference type="Gene3D" id="3.30.1240.10">
    <property type="match status" value="1"/>
</dbReference>
<dbReference type="CDD" id="cd07516">
    <property type="entry name" value="HAD_Pase"/>
    <property type="match status" value="1"/>
</dbReference>
<dbReference type="SFLD" id="SFLDS00003">
    <property type="entry name" value="Haloacid_Dehalogenase"/>
    <property type="match status" value="1"/>
</dbReference>
<name>A0A0F4LTS6_9LACO</name>
<dbReference type="RefSeq" id="WP_046316849.1">
    <property type="nucleotide sequence ID" value="NZ_JBHSZT010000001.1"/>
</dbReference>
<dbReference type="InterPro" id="IPR006379">
    <property type="entry name" value="HAD-SF_hydro_IIB"/>
</dbReference>
<dbReference type="PANTHER" id="PTHR10000">
    <property type="entry name" value="PHOSPHOSERINE PHOSPHATASE"/>
    <property type="match status" value="1"/>
</dbReference>
<organism evidence="1 2">
    <name type="scientific">Bombilactobacillus mellifer</name>
    <dbReference type="NCBI Taxonomy" id="1218492"/>
    <lineage>
        <taxon>Bacteria</taxon>
        <taxon>Bacillati</taxon>
        <taxon>Bacillota</taxon>
        <taxon>Bacilli</taxon>
        <taxon>Lactobacillales</taxon>
        <taxon>Lactobacillaceae</taxon>
        <taxon>Bombilactobacillus</taxon>
    </lineage>
</organism>